<keyword evidence="5" id="KW-1185">Reference proteome</keyword>
<accession>A0A430J8Q6</accession>
<dbReference type="InterPro" id="IPR037873">
    <property type="entry name" value="BamE-like"/>
</dbReference>
<feature type="compositionally biased region" description="Low complexity" evidence="2">
    <location>
        <begin position="37"/>
        <end position="54"/>
    </location>
</feature>
<dbReference type="OrthoDB" id="2617432at2"/>
<feature type="compositionally biased region" description="Low complexity" evidence="2">
    <location>
        <begin position="63"/>
        <end position="79"/>
    </location>
</feature>
<feature type="signal peptide" evidence="3">
    <location>
        <begin position="1"/>
        <end position="21"/>
    </location>
</feature>
<dbReference type="Gene3D" id="3.30.1450.10">
    <property type="match status" value="1"/>
</dbReference>
<proteinExistence type="predicted"/>
<name>A0A430J8Q6_9BACL</name>
<reference evidence="4 5" key="1">
    <citation type="submission" date="2018-12" db="EMBL/GenBank/DDBJ databases">
        <title>Bacillus ochoae sp. nov., Paenibacillus whitsoniae sp. nov., Paenibacillus spiritus sp. nov. Isolated from the Mars Exploration Rover during spacecraft assembly.</title>
        <authorList>
            <person name="Seuylemezian A."/>
            <person name="Vaishampayan P."/>
        </authorList>
    </citation>
    <scope>NUCLEOTIDE SEQUENCE [LARGE SCALE GENOMIC DNA]</scope>
    <source>
        <strain evidence="4 5">MER 54</strain>
    </source>
</reference>
<comment type="caution">
    <text evidence="4">The sequence shown here is derived from an EMBL/GenBank/DDBJ whole genome shotgun (WGS) entry which is preliminary data.</text>
</comment>
<feature type="chain" id="PRO_5039618257" description="PepSY domain-containing protein" evidence="3">
    <location>
        <begin position="22"/>
        <end position="151"/>
    </location>
</feature>
<dbReference type="RefSeq" id="WP_126143515.1">
    <property type="nucleotide sequence ID" value="NZ_RXHU01000073.1"/>
</dbReference>
<dbReference type="PROSITE" id="PS51257">
    <property type="entry name" value="PROKAR_LIPOPROTEIN"/>
    <property type="match status" value="1"/>
</dbReference>
<sequence length="151" mass="15148">MKAWIVMVLAAALAASGCSKKGEELAASPTPGVSAQPSTGASASPGATPSASPGAAGGGGGTSAAPTATAGTNAGTPTAKPSPLTKEQVDKIAMTATYDDVVKQTGAKGTLVKDENGKKTYEYVITNQPGYYAEIVYFSDGKISEKRVYQK</sequence>
<evidence type="ECO:0000313" key="5">
    <source>
        <dbReference type="Proteomes" id="UP000276128"/>
    </source>
</evidence>
<keyword evidence="1 3" id="KW-0732">Signal</keyword>
<evidence type="ECO:0008006" key="6">
    <source>
        <dbReference type="Google" id="ProtNLM"/>
    </source>
</evidence>
<evidence type="ECO:0000313" key="4">
    <source>
        <dbReference type="EMBL" id="RTE06676.1"/>
    </source>
</evidence>
<dbReference type="EMBL" id="RXHU01000073">
    <property type="protein sequence ID" value="RTE06676.1"/>
    <property type="molecule type" value="Genomic_DNA"/>
</dbReference>
<feature type="region of interest" description="Disordered" evidence="2">
    <location>
        <begin position="22"/>
        <end position="88"/>
    </location>
</feature>
<protein>
    <recommendedName>
        <fullName evidence="6">PepSY domain-containing protein</fullName>
    </recommendedName>
</protein>
<evidence type="ECO:0000256" key="3">
    <source>
        <dbReference type="SAM" id="SignalP"/>
    </source>
</evidence>
<dbReference type="AlphaFoldDB" id="A0A430J8Q6"/>
<evidence type="ECO:0000256" key="2">
    <source>
        <dbReference type="SAM" id="MobiDB-lite"/>
    </source>
</evidence>
<organism evidence="4 5">
    <name type="scientific">Paenibacillus whitsoniae</name>
    <dbReference type="NCBI Taxonomy" id="2496558"/>
    <lineage>
        <taxon>Bacteria</taxon>
        <taxon>Bacillati</taxon>
        <taxon>Bacillota</taxon>
        <taxon>Bacilli</taxon>
        <taxon>Bacillales</taxon>
        <taxon>Paenibacillaceae</taxon>
        <taxon>Paenibacillus</taxon>
    </lineage>
</organism>
<evidence type="ECO:0000256" key="1">
    <source>
        <dbReference type="ARBA" id="ARBA00022729"/>
    </source>
</evidence>
<gene>
    <name evidence="4" type="ORF">EJQ19_22650</name>
</gene>
<dbReference type="Proteomes" id="UP000276128">
    <property type="component" value="Unassembled WGS sequence"/>
</dbReference>